<proteinExistence type="predicted"/>
<name>A0A0D7AAV5_9AGAR</name>
<accession>A0A0D7AAV5</accession>
<protein>
    <submittedName>
        <fullName evidence="1">Uncharacterized protein</fullName>
    </submittedName>
</protein>
<evidence type="ECO:0000313" key="2">
    <source>
        <dbReference type="Proteomes" id="UP000054144"/>
    </source>
</evidence>
<organism evidence="1 2">
    <name type="scientific">Fistulina hepatica ATCC 64428</name>
    <dbReference type="NCBI Taxonomy" id="1128425"/>
    <lineage>
        <taxon>Eukaryota</taxon>
        <taxon>Fungi</taxon>
        <taxon>Dikarya</taxon>
        <taxon>Basidiomycota</taxon>
        <taxon>Agaricomycotina</taxon>
        <taxon>Agaricomycetes</taxon>
        <taxon>Agaricomycetidae</taxon>
        <taxon>Agaricales</taxon>
        <taxon>Fistulinaceae</taxon>
        <taxon>Fistulina</taxon>
    </lineage>
</organism>
<sequence length="122" mass="13403">MSYILDAKIFNPNSSELPLFPQLCKFTVLADFCLDLKCGECDERSIANAILSRTDVEGTGVARLGECTYEVEDEPPSEPGPAPVSDKSIKHEGCCDRAKSFGRNVGCALTWLFHMACSYGFR</sequence>
<evidence type="ECO:0000313" key="1">
    <source>
        <dbReference type="EMBL" id="KIY47953.1"/>
    </source>
</evidence>
<reference evidence="1 2" key="1">
    <citation type="journal article" date="2015" name="Fungal Genet. Biol.">
        <title>Evolution of novel wood decay mechanisms in Agaricales revealed by the genome sequences of Fistulina hepatica and Cylindrobasidium torrendii.</title>
        <authorList>
            <person name="Floudas D."/>
            <person name="Held B.W."/>
            <person name="Riley R."/>
            <person name="Nagy L.G."/>
            <person name="Koehler G."/>
            <person name="Ransdell A.S."/>
            <person name="Younus H."/>
            <person name="Chow J."/>
            <person name="Chiniquy J."/>
            <person name="Lipzen A."/>
            <person name="Tritt A."/>
            <person name="Sun H."/>
            <person name="Haridas S."/>
            <person name="LaButti K."/>
            <person name="Ohm R.A."/>
            <person name="Kues U."/>
            <person name="Blanchette R.A."/>
            <person name="Grigoriev I.V."/>
            <person name="Minto R.E."/>
            <person name="Hibbett D.S."/>
        </authorList>
    </citation>
    <scope>NUCLEOTIDE SEQUENCE [LARGE SCALE GENOMIC DNA]</scope>
    <source>
        <strain evidence="1 2">ATCC 64428</strain>
    </source>
</reference>
<keyword evidence="2" id="KW-1185">Reference proteome</keyword>
<dbReference type="AlphaFoldDB" id="A0A0D7AAV5"/>
<gene>
    <name evidence="1" type="ORF">FISHEDRAFT_59276</name>
</gene>
<dbReference type="EMBL" id="KN881904">
    <property type="protein sequence ID" value="KIY47953.1"/>
    <property type="molecule type" value="Genomic_DNA"/>
</dbReference>
<dbReference type="Proteomes" id="UP000054144">
    <property type="component" value="Unassembled WGS sequence"/>
</dbReference>